<comment type="cofactor">
    <cofactor evidence="1">
        <name>Mg(2+)</name>
        <dbReference type="ChEBI" id="CHEBI:18420"/>
    </cofactor>
</comment>
<keyword evidence="3" id="KW-0460">Magnesium</keyword>
<organism evidence="6 7">
    <name type="scientific">Kitasatospora arboriphila</name>
    <dbReference type="NCBI Taxonomy" id="258052"/>
    <lineage>
        <taxon>Bacteria</taxon>
        <taxon>Bacillati</taxon>
        <taxon>Actinomycetota</taxon>
        <taxon>Actinomycetes</taxon>
        <taxon>Kitasatosporales</taxon>
        <taxon>Streptomycetaceae</taxon>
        <taxon>Kitasatospora</taxon>
    </lineage>
</organism>
<evidence type="ECO:0000313" key="7">
    <source>
        <dbReference type="Proteomes" id="UP001499987"/>
    </source>
</evidence>
<feature type="compositionally biased region" description="Basic residues" evidence="4">
    <location>
        <begin position="325"/>
        <end position="338"/>
    </location>
</feature>
<evidence type="ECO:0000256" key="3">
    <source>
        <dbReference type="ARBA" id="ARBA00022842"/>
    </source>
</evidence>
<comment type="caution">
    <text evidence="6">The sequence shown here is derived from an EMBL/GenBank/DDBJ whole genome shotgun (WGS) entry which is preliminary data.</text>
</comment>
<feature type="domain" description="Nudix hydrolase" evidence="5">
    <location>
        <begin position="7"/>
        <end position="140"/>
    </location>
</feature>
<evidence type="ECO:0000256" key="1">
    <source>
        <dbReference type="ARBA" id="ARBA00001946"/>
    </source>
</evidence>
<evidence type="ECO:0000256" key="2">
    <source>
        <dbReference type="ARBA" id="ARBA00022801"/>
    </source>
</evidence>
<gene>
    <name evidence="6" type="ORF">GCM10009663_31810</name>
</gene>
<sequence>MGWDGVAGPLAAAGVLFRDAAGRVMVVRAVYESRHPVEVPGGGWEPGDATLRATAVRELQEEMGLRPRLLALASVDWAMSRTRPPIVSFLYWAQPLTAAELAAVRLQEDELGGYAFVTPRQAASALPPRLSRRVAACLRAPAGSGPVEMEDSFPVGPVAAGLPPVPAAPYTRAAGLDLAGGDRPTVAPPLDRETYYATRPRIRAEVQVLVAGPAGRVLSVQEPVAADRETPRGAAARVLRERFASVRAPGRVVALVWLPGRAPRLVYVFDGGCPGGGRSGGTAAGAGGRPDRGRAGPSGGCSRSARTGGRRTGGRPRVIGPPRGPGHRRRAARRGRRV</sequence>
<feature type="region of interest" description="Disordered" evidence="4">
    <location>
        <begin position="279"/>
        <end position="338"/>
    </location>
</feature>
<dbReference type="SUPFAM" id="SSF55811">
    <property type="entry name" value="Nudix"/>
    <property type="match status" value="1"/>
</dbReference>
<dbReference type="Gene3D" id="3.90.79.10">
    <property type="entry name" value="Nucleoside Triphosphate Pyrophosphohydrolase"/>
    <property type="match status" value="1"/>
</dbReference>
<dbReference type="RefSeq" id="WP_344624260.1">
    <property type="nucleotide sequence ID" value="NZ_BAAALD010000027.1"/>
</dbReference>
<dbReference type="PANTHER" id="PTHR43046">
    <property type="entry name" value="GDP-MANNOSE MANNOSYL HYDROLASE"/>
    <property type="match status" value="1"/>
</dbReference>
<reference evidence="6 7" key="1">
    <citation type="journal article" date="2019" name="Int. J. Syst. Evol. Microbiol.">
        <title>The Global Catalogue of Microorganisms (GCM) 10K type strain sequencing project: providing services to taxonomists for standard genome sequencing and annotation.</title>
        <authorList>
            <consortium name="The Broad Institute Genomics Platform"/>
            <consortium name="The Broad Institute Genome Sequencing Center for Infectious Disease"/>
            <person name="Wu L."/>
            <person name="Ma J."/>
        </authorList>
    </citation>
    <scope>NUCLEOTIDE SEQUENCE [LARGE SCALE GENOMIC DNA]</scope>
    <source>
        <strain evidence="6 7">JCM 13002</strain>
    </source>
</reference>
<accession>A0ABN1THV3</accession>
<keyword evidence="7" id="KW-1185">Reference proteome</keyword>
<protein>
    <recommendedName>
        <fullName evidence="5">Nudix hydrolase domain-containing protein</fullName>
    </recommendedName>
</protein>
<dbReference type="Proteomes" id="UP001499987">
    <property type="component" value="Unassembled WGS sequence"/>
</dbReference>
<name>A0ABN1THV3_9ACTN</name>
<proteinExistence type="predicted"/>
<keyword evidence="2" id="KW-0378">Hydrolase</keyword>
<dbReference type="PROSITE" id="PS51462">
    <property type="entry name" value="NUDIX"/>
    <property type="match status" value="1"/>
</dbReference>
<dbReference type="Pfam" id="PF00293">
    <property type="entry name" value="NUDIX"/>
    <property type="match status" value="1"/>
</dbReference>
<evidence type="ECO:0000313" key="6">
    <source>
        <dbReference type="EMBL" id="GAA1085798.1"/>
    </source>
</evidence>
<evidence type="ECO:0000256" key="4">
    <source>
        <dbReference type="SAM" id="MobiDB-lite"/>
    </source>
</evidence>
<dbReference type="EMBL" id="BAAALD010000027">
    <property type="protein sequence ID" value="GAA1085798.1"/>
    <property type="molecule type" value="Genomic_DNA"/>
</dbReference>
<feature type="compositionally biased region" description="Gly residues" evidence="4">
    <location>
        <begin position="279"/>
        <end position="288"/>
    </location>
</feature>
<dbReference type="InterPro" id="IPR015797">
    <property type="entry name" value="NUDIX_hydrolase-like_dom_sf"/>
</dbReference>
<dbReference type="InterPro" id="IPR000086">
    <property type="entry name" value="NUDIX_hydrolase_dom"/>
</dbReference>
<evidence type="ECO:0000259" key="5">
    <source>
        <dbReference type="PROSITE" id="PS51462"/>
    </source>
</evidence>
<dbReference type="PANTHER" id="PTHR43046:SF12">
    <property type="entry name" value="GDP-MANNOSE MANNOSYL HYDROLASE"/>
    <property type="match status" value="1"/>
</dbReference>